<reference evidence="11 12" key="1">
    <citation type="journal article" date="2003" name="Virology">
        <title>Full-length genome sequence of Mossman virus, a novel paramyxovirus isolated from rodents in Australia.</title>
        <authorList>
            <person name="Miller P.J."/>
            <person name="Boyle D.B."/>
            <person name="Eaton B.T."/>
            <person name="Wang L.F."/>
        </authorList>
    </citation>
    <scope>NUCLEOTIDE SEQUENCE [LARGE SCALE GENOMIC DNA]</scope>
</reference>
<dbReference type="RefSeq" id="NP_958048.1">
    <property type="nucleotide sequence ID" value="NC_005339.1"/>
</dbReference>
<evidence type="ECO:0000256" key="9">
    <source>
        <dbReference type="RuleBase" id="RU361245"/>
    </source>
</evidence>
<keyword evidence="3 9" id="KW-0167">Capsid protein</keyword>
<organism evidence="11 12">
    <name type="scientific">Mossman virus</name>
    <dbReference type="NCBI Taxonomy" id="241630"/>
    <lineage>
        <taxon>Viruses</taxon>
        <taxon>Riboviria</taxon>
        <taxon>Orthornavirae</taxon>
        <taxon>Negarnaviricota</taxon>
        <taxon>Haploviricotina</taxon>
        <taxon>Monjiviricetes</taxon>
        <taxon>Mononegavirales</taxon>
        <taxon>Paramyxoviridae</taxon>
        <taxon>Orthoparamyxovirinae</taxon>
        <taxon>Narmovirus</taxon>
        <taxon>Narmovirus mossmanense</taxon>
    </lineage>
</organism>
<evidence type="ECO:0000256" key="4">
    <source>
        <dbReference type="ARBA" id="ARBA00022844"/>
    </source>
</evidence>
<dbReference type="EMBL" id="AY286409">
    <property type="protein sequence ID" value="AAQ23986.1"/>
    <property type="molecule type" value="Genomic_RNA"/>
</dbReference>
<feature type="compositionally biased region" description="Acidic residues" evidence="10">
    <location>
        <begin position="451"/>
        <end position="462"/>
    </location>
</feature>
<dbReference type="GO" id="GO:0030430">
    <property type="term" value="C:host cell cytoplasm"/>
    <property type="evidence" value="ECO:0007669"/>
    <property type="project" value="UniProtKB-SubCell"/>
</dbReference>
<dbReference type="KEGG" id="vg:2716768"/>
<comment type="function">
    <text evidence="9">Forms the helical nucleocapsid (NC), protecting the genome from nucleases.</text>
</comment>
<evidence type="ECO:0000313" key="11">
    <source>
        <dbReference type="EMBL" id="AAQ23986.1"/>
    </source>
</evidence>
<keyword evidence="5 9" id="KW-0694">RNA-binding</keyword>
<evidence type="ECO:0000256" key="10">
    <source>
        <dbReference type="SAM" id="MobiDB-lite"/>
    </source>
</evidence>
<sequence>MSGVLSALREFKDARLASKGEGLTRGAITGIKQKIAVIIPGQEGSKVRWQLLRLLLGVIWSQEASPGVITGAFLSLISLISESPGNMVRRLNNDPDLAITIIEFTIGPDSEYKFASRGMSYEEQMAHYLHLRDTPPQSAPDDFPFEESEAWRQDDMPMDEFLVANMTVQVQLWTLLIKAVTAPDTARDGEQRRWLKFVQQRRVESFYKLHTVWMDRARMHIAASLSIRRYMVKTLIEIQRMGQGKGRLLEVIADIGNYIEESGLAGFQLTIRFGIETKYAALALNEFQGDIATIERLMKLYLELGPTAPFMVLLEDSIQTRFAPGNYPLLWSYAMGVGSALDRAMANLNFNRSYLDYGYFRLGYRIVRQSEGSVDTRMARELGITDEEQQRLRRLVADLGNRGDSEAAAYQGGAFQLANIQDFENDDAFAANPQQAPRNNRNRRRRGQPDQGDDDDSDEGDDQGGSGYAAAVHAVLHSSGDGGDDLTSGADGSIDPPTSGLGANYRYSPGLNDSKPKFNDADLLGLGD</sequence>
<dbReference type="GO" id="GO:0003723">
    <property type="term" value="F:RNA binding"/>
    <property type="evidence" value="ECO:0007669"/>
    <property type="project" value="UniProtKB-KW"/>
</dbReference>
<proteinExistence type="inferred from homology"/>
<gene>
    <name evidence="11" type="primary">N</name>
</gene>
<dbReference type="GO" id="GO:0019013">
    <property type="term" value="C:viral nucleocapsid"/>
    <property type="evidence" value="ECO:0007669"/>
    <property type="project" value="UniProtKB-KW"/>
</dbReference>
<keyword evidence="6 9" id="KW-0543">Viral nucleoprotein</keyword>
<evidence type="ECO:0000256" key="1">
    <source>
        <dbReference type="ARBA" id="ARBA00007642"/>
    </source>
</evidence>
<dbReference type="Pfam" id="PF00973">
    <property type="entry name" value="Paramyxo_ncap"/>
    <property type="match status" value="1"/>
</dbReference>
<keyword evidence="4 9" id="KW-0946">Virion</keyword>
<dbReference type="GO" id="GO:1990904">
    <property type="term" value="C:ribonucleoprotein complex"/>
    <property type="evidence" value="ECO:0007669"/>
    <property type="project" value="UniProtKB-KW"/>
</dbReference>
<dbReference type="GO" id="GO:0019029">
    <property type="term" value="C:helical viral capsid"/>
    <property type="evidence" value="ECO:0007669"/>
    <property type="project" value="UniProtKB-KW"/>
</dbReference>
<feature type="region of interest" description="Disordered" evidence="10">
    <location>
        <begin position="431"/>
        <end position="528"/>
    </location>
</feature>
<comment type="similarity">
    <text evidence="1 9">Belongs to the paramyxoviruses nucleocapsid family.</text>
</comment>
<evidence type="ECO:0000256" key="6">
    <source>
        <dbReference type="ARBA" id="ARBA00023086"/>
    </source>
</evidence>
<evidence type="ECO:0000256" key="7">
    <source>
        <dbReference type="ARBA" id="ARBA00023200"/>
    </source>
</evidence>
<name>Q6WGM6_9MONO</name>
<keyword evidence="12" id="KW-1185">Reference proteome</keyword>
<evidence type="ECO:0000256" key="5">
    <source>
        <dbReference type="ARBA" id="ARBA00022884"/>
    </source>
</evidence>
<evidence type="ECO:0000256" key="2">
    <source>
        <dbReference type="ARBA" id="ARBA00022497"/>
    </source>
</evidence>
<comment type="subunit">
    <text evidence="9">Homomultimer; forms the nucleocapsid. Binds to the viral genomic RNA. N0 interacts with the phosphoprotein (via N-terminus); this interaction allows P to chaperon N0 to avoid N polymerization before encapsidation. Interacts as N-RNA template with the phosphoprotein (via C-terminus); this interaction positions the polymerase on the template.</text>
</comment>
<dbReference type="InterPro" id="IPR002021">
    <property type="entry name" value="Paramyx_ncap"/>
</dbReference>
<evidence type="ECO:0000256" key="3">
    <source>
        <dbReference type="ARBA" id="ARBA00022561"/>
    </source>
</evidence>
<protein>
    <recommendedName>
        <fullName evidence="9">Nucleocapsid</fullName>
    </recommendedName>
    <alternativeName>
        <fullName evidence="9">Nucleocapsid protein</fullName>
    </alternativeName>
</protein>
<dbReference type="GO" id="GO:0005198">
    <property type="term" value="F:structural molecule activity"/>
    <property type="evidence" value="ECO:0007669"/>
    <property type="project" value="InterPro"/>
</dbReference>
<keyword evidence="2 9" id="KW-1139">Helical capsid protein</keyword>
<dbReference type="GeneID" id="2716768"/>
<dbReference type="OrthoDB" id="3094at10239"/>
<accession>Q6WGM6</accession>
<keyword evidence="8 9" id="KW-0687">Ribonucleoprotein</keyword>
<keyword evidence="7 9" id="KW-1035">Host cytoplasm</keyword>
<evidence type="ECO:0000256" key="8">
    <source>
        <dbReference type="ARBA" id="ARBA00023274"/>
    </source>
</evidence>
<dbReference type="Proteomes" id="UP000105606">
    <property type="component" value="Segment"/>
</dbReference>
<evidence type="ECO:0000313" key="12">
    <source>
        <dbReference type="Proteomes" id="UP000105606"/>
    </source>
</evidence>
<comment type="subcellular location">
    <subcellularLocation>
        <location evidence="9">Virion</location>
    </subcellularLocation>
    <subcellularLocation>
        <location evidence="9">Host cytoplasm</location>
    </subcellularLocation>
</comment>